<evidence type="ECO:0000313" key="10">
    <source>
        <dbReference type="Proteomes" id="UP000319143"/>
    </source>
</evidence>
<organism evidence="9 10">
    <name type="scientific">Novipirellula artificiosorum</name>
    <dbReference type="NCBI Taxonomy" id="2528016"/>
    <lineage>
        <taxon>Bacteria</taxon>
        <taxon>Pseudomonadati</taxon>
        <taxon>Planctomycetota</taxon>
        <taxon>Planctomycetia</taxon>
        <taxon>Pirellulales</taxon>
        <taxon>Pirellulaceae</taxon>
        <taxon>Novipirellula</taxon>
    </lineage>
</organism>
<evidence type="ECO:0000256" key="1">
    <source>
        <dbReference type="ARBA" id="ARBA00001913"/>
    </source>
</evidence>
<reference evidence="9 10" key="1">
    <citation type="submission" date="2019-02" db="EMBL/GenBank/DDBJ databases">
        <title>Deep-cultivation of Planctomycetes and their phenomic and genomic characterization uncovers novel biology.</title>
        <authorList>
            <person name="Wiegand S."/>
            <person name="Jogler M."/>
            <person name="Boedeker C."/>
            <person name="Pinto D."/>
            <person name="Vollmers J."/>
            <person name="Rivas-Marin E."/>
            <person name="Kohn T."/>
            <person name="Peeters S.H."/>
            <person name="Heuer A."/>
            <person name="Rast P."/>
            <person name="Oberbeckmann S."/>
            <person name="Bunk B."/>
            <person name="Jeske O."/>
            <person name="Meyerdierks A."/>
            <person name="Storesund J.E."/>
            <person name="Kallscheuer N."/>
            <person name="Luecker S."/>
            <person name="Lage O.M."/>
            <person name="Pohl T."/>
            <person name="Merkel B.J."/>
            <person name="Hornburger P."/>
            <person name="Mueller R.-W."/>
            <person name="Bruemmer F."/>
            <person name="Labrenz M."/>
            <person name="Spormann A.M."/>
            <person name="Op Den Camp H."/>
            <person name="Overmann J."/>
            <person name="Amann R."/>
            <person name="Jetten M.S.M."/>
            <person name="Mascher T."/>
            <person name="Medema M.H."/>
            <person name="Devos D.P."/>
            <person name="Kaster A.-K."/>
            <person name="Ovreas L."/>
            <person name="Rohde M."/>
            <person name="Galperin M.Y."/>
            <person name="Jogler C."/>
        </authorList>
    </citation>
    <scope>NUCLEOTIDE SEQUENCE [LARGE SCALE GENOMIC DNA]</scope>
    <source>
        <strain evidence="9 10">Poly41</strain>
    </source>
</reference>
<sequence length="515" mass="57388">MLMIVDDTKCFLCLSQNMYLEFSCMKNSVWLMVGAFACATLGLTDGIAAERKPNVLLLMSDDLNTALSGFGHPQCKTPMLDRLVSDGVRFENMHCQYPVCGASRASLMTGLYPYTNGMLGNSGDLRENMPDVVTLSQLFRQNGYRVGRVSKIYHMGIPPEIIAGTAEHDDPQSWDEVVNIKAPEHHAMGKKHNWSPNETGSQSFTSVEAVGGDLEHADGMAAEAAIEFLKRNQETPFFLACGFVRPHVPLVAPATYFERYDRESMVAPVVPEGDLDDVPEIIRHYKSNNSYGITPAAHKGLLEAYYASVSYMDAQVGRVLDAIQELGLKENTIVVFTSDHGYLLGHHDKYQKQHLFEEATRVPFIFSVPWIKNRHGQATQHLTELVDLYPTVAELAGLTPPAGLQGESLVPLLRDPASQDWGKDLAFTISRSGGESIRTHQWRYTQWGYGQSGQELYDLTNDPGEFNNLANNPDHAAQCERLKKQLEGKRREAGYDPNRYTLNKGDGGRFHKLGR</sequence>
<dbReference type="AlphaFoldDB" id="A0A5C6CWN1"/>
<feature type="region of interest" description="Disordered" evidence="7">
    <location>
        <begin position="488"/>
        <end position="515"/>
    </location>
</feature>
<keyword evidence="6" id="KW-0106">Calcium</keyword>
<comment type="cofactor">
    <cofactor evidence="1">
        <name>Ca(2+)</name>
        <dbReference type="ChEBI" id="CHEBI:29108"/>
    </cofactor>
</comment>
<feature type="domain" description="Sulfatase N-terminal" evidence="8">
    <location>
        <begin position="53"/>
        <end position="397"/>
    </location>
</feature>
<dbReference type="Proteomes" id="UP000319143">
    <property type="component" value="Unassembled WGS sequence"/>
</dbReference>
<dbReference type="GO" id="GO:0005737">
    <property type="term" value="C:cytoplasm"/>
    <property type="evidence" value="ECO:0007669"/>
    <property type="project" value="TreeGrafter"/>
</dbReference>
<keyword evidence="5 9" id="KW-0378">Hydrolase</keyword>
<comment type="similarity">
    <text evidence="2">Belongs to the sulfatase family.</text>
</comment>
<dbReference type="GO" id="GO:0004065">
    <property type="term" value="F:arylsulfatase activity"/>
    <property type="evidence" value="ECO:0007669"/>
    <property type="project" value="UniProtKB-EC"/>
</dbReference>
<keyword evidence="10" id="KW-1185">Reference proteome</keyword>
<dbReference type="PANTHER" id="PTHR45953:SF1">
    <property type="entry name" value="IDURONATE 2-SULFATASE"/>
    <property type="match status" value="1"/>
</dbReference>
<dbReference type="CDD" id="cd16030">
    <property type="entry name" value="iduronate-2-sulfatase"/>
    <property type="match status" value="1"/>
</dbReference>
<gene>
    <name evidence="9" type="ORF">Poly41_68570</name>
</gene>
<accession>A0A5C6CWN1</accession>
<evidence type="ECO:0000256" key="5">
    <source>
        <dbReference type="ARBA" id="ARBA00022801"/>
    </source>
</evidence>
<name>A0A5C6CWN1_9BACT</name>
<dbReference type="EMBL" id="SJPV01000028">
    <property type="protein sequence ID" value="TWU28818.1"/>
    <property type="molecule type" value="Genomic_DNA"/>
</dbReference>
<dbReference type="GO" id="GO:0046872">
    <property type="term" value="F:metal ion binding"/>
    <property type="evidence" value="ECO:0007669"/>
    <property type="project" value="UniProtKB-KW"/>
</dbReference>
<dbReference type="InterPro" id="IPR035874">
    <property type="entry name" value="IDS"/>
</dbReference>
<dbReference type="GO" id="GO:0004423">
    <property type="term" value="F:iduronate-2-sulfatase activity"/>
    <property type="evidence" value="ECO:0007669"/>
    <property type="project" value="InterPro"/>
</dbReference>
<evidence type="ECO:0000256" key="7">
    <source>
        <dbReference type="SAM" id="MobiDB-lite"/>
    </source>
</evidence>
<evidence type="ECO:0000256" key="6">
    <source>
        <dbReference type="ARBA" id="ARBA00022837"/>
    </source>
</evidence>
<dbReference type="PANTHER" id="PTHR45953">
    <property type="entry name" value="IDURONATE 2-SULFATASE"/>
    <property type="match status" value="1"/>
</dbReference>
<dbReference type="Pfam" id="PF00884">
    <property type="entry name" value="Sulfatase"/>
    <property type="match status" value="1"/>
</dbReference>
<keyword evidence="3" id="KW-0479">Metal-binding</keyword>
<dbReference type="SUPFAM" id="SSF53649">
    <property type="entry name" value="Alkaline phosphatase-like"/>
    <property type="match status" value="1"/>
</dbReference>
<evidence type="ECO:0000313" key="9">
    <source>
        <dbReference type="EMBL" id="TWU28818.1"/>
    </source>
</evidence>
<protein>
    <submittedName>
        <fullName evidence="9">Arylsulfatase</fullName>
        <ecNumber evidence="9">3.1.6.1</ecNumber>
    </submittedName>
</protein>
<evidence type="ECO:0000256" key="4">
    <source>
        <dbReference type="ARBA" id="ARBA00022729"/>
    </source>
</evidence>
<dbReference type="InterPro" id="IPR000917">
    <property type="entry name" value="Sulfatase_N"/>
</dbReference>
<evidence type="ECO:0000259" key="8">
    <source>
        <dbReference type="Pfam" id="PF00884"/>
    </source>
</evidence>
<dbReference type="InterPro" id="IPR017850">
    <property type="entry name" value="Alkaline_phosphatase_core_sf"/>
</dbReference>
<evidence type="ECO:0000256" key="2">
    <source>
        <dbReference type="ARBA" id="ARBA00008779"/>
    </source>
</evidence>
<keyword evidence="4" id="KW-0732">Signal</keyword>
<comment type="caution">
    <text evidence="9">The sequence shown here is derived from an EMBL/GenBank/DDBJ whole genome shotgun (WGS) entry which is preliminary data.</text>
</comment>
<proteinExistence type="inferred from homology"/>
<dbReference type="Gene3D" id="3.40.720.10">
    <property type="entry name" value="Alkaline Phosphatase, subunit A"/>
    <property type="match status" value="1"/>
</dbReference>
<dbReference type="EC" id="3.1.6.1" evidence="9"/>
<evidence type="ECO:0000256" key="3">
    <source>
        <dbReference type="ARBA" id="ARBA00022723"/>
    </source>
</evidence>